<dbReference type="Pfam" id="PF00749">
    <property type="entry name" value="tRNA-synt_1c"/>
    <property type="match status" value="1"/>
</dbReference>
<organism evidence="10 11">
    <name type="scientific">Arthrobacter crusticola</name>
    <dbReference type="NCBI Taxonomy" id="2547960"/>
    <lineage>
        <taxon>Bacteria</taxon>
        <taxon>Bacillati</taxon>
        <taxon>Actinomycetota</taxon>
        <taxon>Actinomycetes</taxon>
        <taxon>Micrococcales</taxon>
        <taxon>Micrococcaceae</taxon>
        <taxon>Arthrobacter</taxon>
    </lineage>
</organism>
<comment type="similarity">
    <text evidence="7">Belongs to the class-I aminoacyl-tRNA synthetase family. GluQ subfamily.</text>
</comment>
<evidence type="ECO:0000256" key="8">
    <source>
        <dbReference type="RuleBase" id="RU363037"/>
    </source>
</evidence>
<feature type="binding site" evidence="7">
    <location>
        <begin position="9"/>
        <end position="13"/>
    </location>
    <ligand>
        <name>L-glutamate</name>
        <dbReference type="ChEBI" id="CHEBI:29985"/>
    </ligand>
</feature>
<comment type="caution">
    <text evidence="10">The sequence shown here is derived from an EMBL/GenBank/DDBJ whole genome shotgun (WGS) entry which is preliminary data.</text>
</comment>
<keyword evidence="11" id="KW-1185">Reference proteome</keyword>
<evidence type="ECO:0000259" key="9">
    <source>
        <dbReference type="Pfam" id="PF00749"/>
    </source>
</evidence>
<feature type="binding site" evidence="7">
    <location>
        <position position="180"/>
    </location>
    <ligand>
        <name>L-glutamate</name>
        <dbReference type="ChEBI" id="CHEBI:29985"/>
    </ligand>
</feature>
<protein>
    <recommendedName>
        <fullName evidence="7">Glutamyl-Q tRNA(Asp) synthetase</fullName>
        <shortName evidence="7">Glu-Q-RSs</shortName>
        <ecNumber evidence="7">6.1.1.-</ecNumber>
    </recommendedName>
</protein>
<feature type="binding site" evidence="7">
    <location>
        <position position="124"/>
    </location>
    <ligand>
        <name>Zn(2+)</name>
        <dbReference type="ChEBI" id="CHEBI:29105"/>
    </ligand>
</feature>
<dbReference type="InterPro" id="IPR001412">
    <property type="entry name" value="aa-tRNA-synth_I_CS"/>
</dbReference>
<feature type="binding site" evidence="7">
    <location>
        <position position="99"/>
    </location>
    <ligand>
        <name>Zn(2+)</name>
        <dbReference type="ChEBI" id="CHEBI:29105"/>
    </ligand>
</feature>
<evidence type="ECO:0000256" key="2">
    <source>
        <dbReference type="ARBA" id="ARBA00022723"/>
    </source>
</evidence>
<evidence type="ECO:0000313" key="11">
    <source>
        <dbReference type="Proteomes" id="UP000295411"/>
    </source>
</evidence>
<keyword evidence="1 7" id="KW-0436">Ligase</keyword>
<evidence type="ECO:0000256" key="7">
    <source>
        <dbReference type="HAMAP-Rule" id="MF_01428"/>
    </source>
</evidence>
<evidence type="ECO:0000256" key="4">
    <source>
        <dbReference type="ARBA" id="ARBA00022833"/>
    </source>
</evidence>
<evidence type="ECO:0000256" key="3">
    <source>
        <dbReference type="ARBA" id="ARBA00022741"/>
    </source>
</evidence>
<keyword evidence="6 7" id="KW-0030">Aminoacyl-tRNA synthetase</keyword>
<dbReference type="OrthoDB" id="9807503at2"/>
<feature type="binding site" evidence="7">
    <location>
        <position position="239"/>
    </location>
    <ligand>
        <name>ATP</name>
        <dbReference type="ChEBI" id="CHEBI:30616"/>
    </ligand>
</feature>
<feature type="binding site" evidence="7">
    <location>
        <position position="101"/>
    </location>
    <ligand>
        <name>Zn(2+)</name>
        <dbReference type="ChEBI" id="CHEBI:29105"/>
    </ligand>
</feature>
<evidence type="ECO:0000313" key="10">
    <source>
        <dbReference type="EMBL" id="TDK24793.1"/>
    </source>
</evidence>
<feature type="binding site" evidence="7">
    <location>
        <position position="198"/>
    </location>
    <ligand>
        <name>L-glutamate</name>
        <dbReference type="ChEBI" id="CHEBI:29985"/>
    </ligand>
</feature>
<keyword evidence="2 7" id="KW-0479">Metal-binding</keyword>
<evidence type="ECO:0000256" key="6">
    <source>
        <dbReference type="ARBA" id="ARBA00023146"/>
    </source>
</evidence>
<feature type="short sequence motif" description="'HIGH' region" evidence="7">
    <location>
        <begin position="12"/>
        <end position="22"/>
    </location>
</feature>
<dbReference type="Gene3D" id="3.40.50.620">
    <property type="entry name" value="HUPs"/>
    <property type="match status" value="1"/>
</dbReference>
<feature type="binding site" evidence="7">
    <location>
        <position position="120"/>
    </location>
    <ligand>
        <name>Zn(2+)</name>
        <dbReference type="ChEBI" id="CHEBI:29105"/>
    </ligand>
</feature>
<proteinExistence type="inferred from homology"/>
<dbReference type="NCBIfam" id="NF004314">
    <property type="entry name" value="PRK05710.1-3"/>
    <property type="match status" value="1"/>
</dbReference>
<dbReference type="AlphaFoldDB" id="A0A4R5TUQ6"/>
<dbReference type="GO" id="GO:0005829">
    <property type="term" value="C:cytosol"/>
    <property type="evidence" value="ECO:0007669"/>
    <property type="project" value="TreeGrafter"/>
</dbReference>
<keyword evidence="5 7" id="KW-0067">ATP-binding</keyword>
<dbReference type="Proteomes" id="UP000295411">
    <property type="component" value="Unassembled WGS sequence"/>
</dbReference>
<comment type="cofactor">
    <cofactor evidence="7">
        <name>Zn(2+)</name>
        <dbReference type="ChEBI" id="CHEBI:29105"/>
    </cofactor>
    <text evidence="7">Binds 1 zinc ion per subunit.</text>
</comment>
<dbReference type="InterPro" id="IPR020058">
    <property type="entry name" value="Glu/Gln-tRNA-synth_Ib_cat-dom"/>
</dbReference>
<reference evidence="10 11" key="1">
    <citation type="submission" date="2019-03" db="EMBL/GenBank/DDBJ databases">
        <title>Arthrobacter sp. nov., an bacterium isolated from biocrust in Mu Us Desert.</title>
        <authorList>
            <person name="Lixiong L."/>
        </authorList>
    </citation>
    <scope>NUCLEOTIDE SEQUENCE [LARGE SCALE GENOMIC DNA]</scope>
    <source>
        <strain evidence="10 11">SLN-3</strain>
    </source>
</reference>
<name>A0A4R5TUQ6_9MICC</name>
<dbReference type="InterPro" id="IPR049940">
    <property type="entry name" value="GluQ/Sye"/>
</dbReference>
<dbReference type="GO" id="GO:0006400">
    <property type="term" value="P:tRNA modification"/>
    <property type="evidence" value="ECO:0007669"/>
    <property type="project" value="InterPro"/>
</dbReference>
<evidence type="ECO:0000256" key="1">
    <source>
        <dbReference type="ARBA" id="ARBA00022598"/>
    </source>
</evidence>
<dbReference type="EMBL" id="SMTK01000004">
    <property type="protein sequence ID" value="TDK24793.1"/>
    <property type="molecule type" value="Genomic_DNA"/>
</dbReference>
<dbReference type="PANTHER" id="PTHR43311:SF1">
    <property type="entry name" value="GLUTAMYL-Q TRNA(ASP) SYNTHETASE"/>
    <property type="match status" value="1"/>
</dbReference>
<dbReference type="EC" id="6.1.1.-" evidence="7"/>
<feature type="domain" description="Glutamyl/glutaminyl-tRNA synthetase class Ib catalytic" evidence="9">
    <location>
        <begin position="9"/>
        <end position="263"/>
    </location>
</feature>
<dbReference type="GO" id="GO:0008270">
    <property type="term" value="F:zinc ion binding"/>
    <property type="evidence" value="ECO:0007669"/>
    <property type="project" value="UniProtKB-UniRule"/>
</dbReference>
<accession>A0A4R5TUQ6</accession>
<dbReference type="PRINTS" id="PR00987">
    <property type="entry name" value="TRNASYNTHGLU"/>
</dbReference>
<sequence length="310" mass="33673">METISGAGRFAPSPSGELHLGNLRTAILAWLFARSTGRQFLLRIEDLDTARAGAEEAQIRELSDLGLDWDLPPIRQSEHLPRYEASIASLVEAGLLYECFCTRRDIAEAATAPHALPGVYPGTCRNLTESQRELRRRERPPALRLRAGVEALTIQDRLHGEYTGPVDDFVVRRNDGVPAYNLAVVVDDAAQGIDQVVRGGDLLSSAPRQAYLAGLLGVPAPLYAHVPLALGKDGRRLAKRDGSVTLEALGAEGLPVEAVRAIILKSMDLPAGPLSAVLEVFDPDLLPRDPWIVEPSLFSPTGMRSVTRNR</sequence>
<dbReference type="SUPFAM" id="SSF52374">
    <property type="entry name" value="Nucleotidylyl transferase"/>
    <property type="match status" value="1"/>
</dbReference>
<comment type="function">
    <text evidence="7">Catalyzes the tRNA-independent activation of glutamate in presence of ATP and the subsequent transfer of glutamate onto a tRNA(Asp). Glutamate is transferred on the 2-amino-5-(4,5-dihydroxy-2-cyclopenten-1-yl) moiety of the queuosine in the wobble position of the QUC anticodon.</text>
</comment>
<dbReference type="GO" id="GO:0005524">
    <property type="term" value="F:ATP binding"/>
    <property type="evidence" value="ECO:0007669"/>
    <property type="project" value="UniProtKB-KW"/>
</dbReference>
<dbReference type="GO" id="GO:0004818">
    <property type="term" value="F:glutamate-tRNA ligase activity"/>
    <property type="evidence" value="ECO:0007669"/>
    <property type="project" value="TreeGrafter"/>
</dbReference>
<dbReference type="NCBIfam" id="TIGR03838">
    <property type="entry name" value="queuosine_YadB"/>
    <property type="match status" value="1"/>
</dbReference>
<keyword evidence="3 7" id="KW-0547">Nucleotide-binding</keyword>
<feature type="short sequence motif" description="'KMSKS' region" evidence="7">
    <location>
        <begin position="236"/>
        <end position="240"/>
    </location>
</feature>
<dbReference type="PANTHER" id="PTHR43311">
    <property type="entry name" value="GLUTAMATE--TRNA LIGASE"/>
    <property type="match status" value="1"/>
</dbReference>
<gene>
    <name evidence="7" type="primary">gluQ</name>
    <name evidence="10" type="ORF">E2F48_13395</name>
</gene>
<dbReference type="PROSITE" id="PS00178">
    <property type="entry name" value="AA_TRNA_LIGASE_I"/>
    <property type="match status" value="1"/>
</dbReference>
<dbReference type="GO" id="GO:0006424">
    <property type="term" value="P:glutamyl-tRNA aminoacylation"/>
    <property type="evidence" value="ECO:0007669"/>
    <property type="project" value="InterPro"/>
</dbReference>
<keyword evidence="8" id="KW-0648">Protein biosynthesis</keyword>
<dbReference type="NCBIfam" id="NF004315">
    <property type="entry name" value="PRK05710.1-4"/>
    <property type="match status" value="1"/>
</dbReference>
<dbReference type="InterPro" id="IPR022380">
    <property type="entry name" value="Glu-Q_tRNA(Asp)_Synthase"/>
</dbReference>
<feature type="binding site" evidence="7">
    <location>
        <position position="45"/>
    </location>
    <ligand>
        <name>L-glutamate</name>
        <dbReference type="ChEBI" id="CHEBI:29985"/>
    </ligand>
</feature>
<dbReference type="HAMAP" id="MF_01428">
    <property type="entry name" value="Glu_Q_tRNA_synth"/>
    <property type="match status" value="1"/>
</dbReference>
<keyword evidence="4 7" id="KW-0862">Zinc</keyword>
<evidence type="ECO:0000256" key="5">
    <source>
        <dbReference type="ARBA" id="ARBA00022840"/>
    </source>
</evidence>
<dbReference type="InterPro" id="IPR000924">
    <property type="entry name" value="Glu/Gln-tRNA-synth"/>
</dbReference>
<dbReference type="InterPro" id="IPR014729">
    <property type="entry name" value="Rossmann-like_a/b/a_fold"/>
</dbReference>
<dbReference type="RefSeq" id="WP_133404458.1">
    <property type="nucleotide sequence ID" value="NZ_SMTK01000004.1"/>
</dbReference>